<dbReference type="InterPro" id="IPR006439">
    <property type="entry name" value="HAD-SF_hydro_IA"/>
</dbReference>
<dbReference type="KEGG" id="cbat:M666_17755"/>
<protein>
    <submittedName>
        <fullName evidence="1">Haloacid dehalogenase</fullName>
    </submittedName>
</protein>
<dbReference type="GeneID" id="78062555"/>
<dbReference type="Gene3D" id="3.40.50.1000">
    <property type="entry name" value="HAD superfamily/HAD-like"/>
    <property type="match status" value="1"/>
</dbReference>
<accession>A0AAU8RIP3</accession>
<dbReference type="InterPro" id="IPR036412">
    <property type="entry name" value="HAD-like_sf"/>
</dbReference>
<name>A0AAU8RIP3_9FLAO</name>
<reference evidence="1 2" key="1">
    <citation type="journal article" date="2014" name="Environ. Microbiol.">
        <title>Contrasting genomic patterns and infection strategies of two co-existing Bacteroidetes podovirus genera.</title>
        <authorList>
            <person name="Holmfeldt K."/>
            <person name="Howard-Varona C."/>
            <person name="Solonenko N."/>
            <person name="Sullivan M.B."/>
        </authorList>
    </citation>
    <scope>NUCLEOTIDE SEQUENCE [LARGE SCALE GENOMIC DNA]</scope>
    <source>
        <strain evidence="1 2">18</strain>
    </source>
</reference>
<dbReference type="Proteomes" id="UP000030786">
    <property type="component" value="Chromosome"/>
</dbReference>
<dbReference type="EMBL" id="CP009976">
    <property type="protein sequence ID" value="AIZ43235.1"/>
    <property type="molecule type" value="Genomic_DNA"/>
</dbReference>
<dbReference type="AlphaFoldDB" id="A0AAU8RIP3"/>
<evidence type="ECO:0000313" key="2">
    <source>
        <dbReference type="Proteomes" id="UP000030786"/>
    </source>
</evidence>
<dbReference type="SFLD" id="SFLDS00003">
    <property type="entry name" value="Haloacid_Dehalogenase"/>
    <property type="match status" value="1"/>
</dbReference>
<dbReference type="Pfam" id="PF13419">
    <property type="entry name" value="HAD_2"/>
    <property type="match status" value="1"/>
</dbReference>
<dbReference type="PANTHER" id="PTHR43611">
    <property type="entry name" value="ALPHA-D-GLUCOSE 1-PHOSPHATE PHOSPHATASE"/>
    <property type="match status" value="1"/>
</dbReference>
<dbReference type="PANTHER" id="PTHR43611:SF3">
    <property type="entry name" value="FLAVIN MONONUCLEOTIDE HYDROLASE 1, CHLOROPLATIC"/>
    <property type="match status" value="1"/>
</dbReference>
<dbReference type="InterPro" id="IPR041492">
    <property type="entry name" value="HAD_2"/>
</dbReference>
<dbReference type="RefSeq" id="WP_029445113.1">
    <property type="nucleotide sequence ID" value="NZ_CP009976.1"/>
</dbReference>
<proteinExistence type="predicted"/>
<dbReference type="CDD" id="cd02603">
    <property type="entry name" value="HAD_sEH-N_like"/>
    <property type="match status" value="1"/>
</dbReference>
<sequence>MIKNIIFDFGDIFINLDKPAVFKALANVGYTEVTPELDDIFKAYEMGLMTSENFILKLNEIFPSAIPKELKDAWNSILLDFPENRLLFLEQLAAEKKYRLFLLSNTNEIHIDYVINAMGEAQFNRFKDCFEKFYLSHEIKLRKPNKDIYEFVLNENNLIAEETFFVDDTQENTAASAALGIKSWNLLVGKEDIIQLKTKL</sequence>
<dbReference type="NCBIfam" id="TIGR01509">
    <property type="entry name" value="HAD-SF-IA-v3"/>
    <property type="match status" value="1"/>
</dbReference>
<organism evidence="1 2">
    <name type="scientific">Cellulophaga baltica 18</name>
    <dbReference type="NCBI Taxonomy" id="1348584"/>
    <lineage>
        <taxon>Bacteria</taxon>
        <taxon>Pseudomonadati</taxon>
        <taxon>Bacteroidota</taxon>
        <taxon>Flavobacteriia</taxon>
        <taxon>Flavobacteriales</taxon>
        <taxon>Flavobacteriaceae</taxon>
        <taxon>Cellulophaga</taxon>
    </lineage>
</organism>
<dbReference type="Gene3D" id="1.10.150.240">
    <property type="entry name" value="Putative phosphatase, domain 2"/>
    <property type="match status" value="1"/>
</dbReference>
<dbReference type="InterPro" id="IPR023214">
    <property type="entry name" value="HAD_sf"/>
</dbReference>
<dbReference type="SFLD" id="SFLDG01129">
    <property type="entry name" value="C1.5:_HAD__Beta-PGM__Phosphata"/>
    <property type="match status" value="1"/>
</dbReference>
<evidence type="ECO:0000313" key="1">
    <source>
        <dbReference type="EMBL" id="AIZ43235.1"/>
    </source>
</evidence>
<dbReference type="InterPro" id="IPR023198">
    <property type="entry name" value="PGP-like_dom2"/>
</dbReference>
<gene>
    <name evidence="1" type="ORF">M666_17755</name>
</gene>
<dbReference type="SUPFAM" id="SSF56784">
    <property type="entry name" value="HAD-like"/>
    <property type="match status" value="1"/>
</dbReference>